<reference evidence="1 2" key="1">
    <citation type="submission" date="2017-04" db="EMBL/GenBank/DDBJ databases">
        <title>The genome sequence of Parageobacillus galactosidasius DSM 18751.</title>
        <authorList>
            <person name="Ramaloko W.T."/>
            <person name="Koen N."/>
            <person name="Polliack S."/>
            <person name="Aliyu H."/>
            <person name="Lebre P."/>
            <person name="Mohr T."/>
            <person name="Oswald F."/>
            <person name="Zwick M."/>
            <person name="Neumann A."/>
            <person name="Syldatk C."/>
            <person name="Cowan D."/>
            <person name="De Maayer P."/>
        </authorList>
    </citation>
    <scope>NUCLEOTIDE SEQUENCE [LARGE SCALE GENOMIC DNA]</scope>
    <source>
        <strain evidence="1 2">DSM 18751</strain>
    </source>
</reference>
<gene>
    <name evidence="1" type="ORF">B9L23_09490</name>
</gene>
<dbReference type="Proteomes" id="UP000198394">
    <property type="component" value="Unassembled WGS sequence"/>
</dbReference>
<dbReference type="AlphaFoldDB" id="A0A226QJN4"/>
<dbReference type="Pfam" id="PF14398">
    <property type="entry name" value="ATPgrasp_YheCD"/>
    <property type="match status" value="1"/>
</dbReference>
<dbReference type="InterPro" id="IPR013815">
    <property type="entry name" value="ATP_grasp_subdomain_1"/>
</dbReference>
<proteinExistence type="predicted"/>
<name>A0A226QJN4_9BACL</name>
<sequence>MFAQPLKDLKHWMMTSTGGYVTNPFFIQLLLPVLAGRIAMNPKYKIIPDLQAQDCLTIHPNTAKQKNISALKKWFLRFGIQALEIKLKISSRLNENEMKLSIGVIESLRIPLSGRYEIRREGNEILIGPYIGILTASKKSSLDDSVQYLSNYLYDYDRIGGAIVAFSLEGMDPFKYTIEGYMFNPDTKEWEQGVYSYPAAVFKTIYLNKSWRNHFQTIFGNRLFNSYVFNKWEMYKWLSQASHLKQYLPETILYKKPEDLESFLNLHRQIYVKPLHGSMGERIFKVSKSEEHGLKLQYHQDGIPYEITFSNLFSLADFFKSQFKGKKYILQQALDLISFEEKKIDFRIVMVKDQAGVWNDMCMVAKYGQQGSIVTNILAGGTAEIGEITLQKIFGLSTEEVFKWRKEISRIVHEAAQRIEQCGVHCGNLGVDIGIDTQRRMWIIEMNNLNPSPLFALDIHDRPLFYRIKLLNMLYAKRLAGFPEV</sequence>
<dbReference type="Gene3D" id="3.30.470.20">
    <property type="entry name" value="ATP-grasp fold, B domain"/>
    <property type="match status" value="1"/>
</dbReference>
<protein>
    <recommendedName>
        <fullName evidence="3">ATP-grasp domain-containing protein</fullName>
    </recommendedName>
</protein>
<evidence type="ECO:0000313" key="2">
    <source>
        <dbReference type="Proteomes" id="UP000198394"/>
    </source>
</evidence>
<evidence type="ECO:0008006" key="3">
    <source>
        <dbReference type="Google" id="ProtNLM"/>
    </source>
</evidence>
<dbReference type="SUPFAM" id="SSF56059">
    <property type="entry name" value="Glutathione synthetase ATP-binding domain-like"/>
    <property type="match status" value="1"/>
</dbReference>
<comment type="caution">
    <text evidence="1">The sequence shown here is derived from an EMBL/GenBank/DDBJ whole genome shotgun (WGS) entry which is preliminary data.</text>
</comment>
<dbReference type="EMBL" id="NDYL01000002">
    <property type="protein sequence ID" value="OXB91579.1"/>
    <property type="molecule type" value="Genomic_DNA"/>
</dbReference>
<keyword evidence="2" id="KW-1185">Reference proteome</keyword>
<dbReference type="Gene3D" id="3.30.1490.20">
    <property type="entry name" value="ATP-grasp fold, A domain"/>
    <property type="match status" value="1"/>
</dbReference>
<evidence type="ECO:0000313" key="1">
    <source>
        <dbReference type="EMBL" id="OXB91579.1"/>
    </source>
</evidence>
<dbReference type="InterPro" id="IPR026838">
    <property type="entry name" value="YheC/D"/>
</dbReference>
<organism evidence="1 2">
    <name type="scientific">Parageobacillus galactosidasius</name>
    <dbReference type="NCBI Taxonomy" id="883812"/>
    <lineage>
        <taxon>Bacteria</taxon>
        <taxon>Bacillati</taxon>
        <taxon>Bacillota</taxon>
        <taxon>Bacilli</taxon>
        <taxon>Bacillales</taxon>
        <taxon>Anoxybacillaceae</taxon>
        <taxon>Parageobacillus</taxon>
    </lineage>
</organism>
<accession>A0A226QJN4</accession>
<dbReference type="GO" id="GO:0005524">
    <property type="term" value="F:ATP binding"/>
    <property type="evidence" value="ECO:0007669"/>
    <property type="project" value="InterPro"/>
</dbReference>